<feature type="transmembrane region" description="Helical" evidence="2">
    <location>
        <begin position="20"/>
        <end position="41"/>
    </location>
</feature>
<evidence type="ECO:0000256" key="1">
    <source>
        <dbReference type="SAM" id="MobiDB-lite"/>
    </source>
</evidence>
<sequence>PGWPILFQSSHERRQVDGSISVLIMVLLNLLDCGNLGITLVSNRNRMWFLWEEVQVDWLELNGPGQHSACGSQGRQGNRTSSGQSLPFEDLGSGLPSAGSHKITGYTNS</sequence>
<keyword evidence="2" id="KW-0812">Transmembrane</keyword>
<dbReference type="EMBL" id="JAHRIQ010036293">
    <property type="protein sequence ID" value="MEQ2232952.1"/>
    <property type="molecule type" value="Genomic_DNA"/>
</dbReference>
<evidence type="ECO:0000256" key="2">
    <source>
        <dbReference type="SAM" id="Phobius"/>
    </source>
</evidence>
<evidence type="ECO:0000313" key="3">
    <source>
        <dbReference type="EMBL" id="MEQ2232952.1"/>
    </source>
</evidence>
<gene>
    <name evidence="3" type="ORF">ILYODFUR_016734</name>
</gene>
<evidence type="ECO:0000313" key="4">
    <source>
        <dbReference type="Proteomes" id="UP001482620"/>
    </source>
</evidence>
<comment type="caution">
    <text evidence="3">The sequence shown here is derived from an EMBL/GenBank/DDBJ whole genome shotgun (WGS) entry which is preliminary data.</text>
</comment>
<name>A0ABV0TJ86_9TELE</name>
<keyword evidence="2" id="KW-0472">Membrane</keyword>
<dbReference type="Proteomes" id="UP001482620">
    <property type="component" value="Unassembled WGS sequence"/>
</dbReference>
<feature type="region of interest" description="Disordered" evidence="1">
    <location>
        <begin position="67"/>
        <end position="109"/>
    </location>
</feature>
<feature type="non-terminal residue" evidence="3">
    <location>
        <position position="1"/>
    </location>
</feature>
<accession>A0ABV0TJ86</accession>
<protein>
    <submittedName>
        <fullName evidence="3">Uncharacterized protein</fullName>
    </submittedName>
</protein>
<keyword evidence="4" id="KW-1185">Reference proteome</keyword>
<feature type="compositionally biased region" description="Polar residues" evidence="1">
    <location>
        <begin position="69"/>
        <end position="85"/>
    </location>
</feature>
<proteinExistence type="predicted"/>
<keyword evidence="2" id="KW-1133">Transmembrane helix</keyword>
<organism evidence="3 4">
    <name type="scientific">Ilyodon furcidens</name>
    <name type="common">goldbreast splitfin</name>
    <dbReference type="NCBI Taxonomy" id="33524"/>
    <lineage>
        <taxon>Eukaryota</taxon>
        <taxon>Metazoa</taxon>
        <taxon>Chordata</taxon>
        <taxon>Craniata</taxon>
        <taxon>Vertebrata</taxon>
        <taxon>Euteleostomi</taxon>
        <taxon>Actinopterygii</taxon>
        <taxon>Neopterygii</taxon>
        <taxon>Teleostei</taxon>
        <taxon>Neoteleostei</taxon>
        <taxon>Acanthomorphata</taxon>
        <taxon>Ovalentaria</taxon>
        <taxon>Atherinomorphae</taxon>
        <taxon>Cyprinodontiformes</taxon>
        <taxon>Goodeidae</taxon>
        <taxon>Ilyodon</taxon>
    </lineage>
</organism>
<reference evidence="3 4" key="1">
    <citation type="submission" date="2021-06" db="EMBL/GenBank/DDBJ databases">
        <authorList>
            <person name="Palmer J.M."/>
        </authorList>
    </citation>
    <scope>NUCLEOTIDE SEQUENCE [LARGE SCALE GENOMIC DNA]</scope>
    <source>
        <strain evidence="4">if_2019</strain>
        <tissue evidence="3">Muscle</tissue>
    </source>
</reference>